<protein>
    <submittedName>
        <fullName evidence="1">Uncharacterized protein</fullName>
    </submittedName>
</protein>
<keyword evidence="2" id="KW-1185">Reference proteome</keyword>
<evidence type="ECO:0000313" key="1">
    <source>
        <dbReference type="EMBL" id="KAI0489227.1"/>
    </source>
</evidence>
<accession>A0A8T3A4S0</accession>
<name>A0A8T3A4S0_DENNO</name>
<gene>
    <name evidence="1" type="ORF">KFK09_029069</name>
</gene>
<proteinExistence type="predicted"/>
<reference evidence="1" key="1">
    <citation type="journal article" date="2022" name="Front. Genet.">
        <title>Chromosome-Scale Assembly of the Dendrobium nobile Genome Provides Insights Into the Molecular Mechanism of the Biosynthesis of the Medicinal Active Ingredient of Dendrobium.</title>
        <authorList>
            <person name="Xu Q."/>
            <person name="Niu S.-C."/>
            <person name="Li K.-L."/>
            <person name="Zheng P.-J."/>
            <person name="Zhang X.-J."/>
            <person name="Jia Y."/>
            <person name="Liu Y."/>
            <person name="Niu Y.-X."/>
            <person name="Yu L.-H."/>
            <person name="Chen D.-F."/>
            <person name="Zhang G.-Q."/>
        </authorList>
    </citation>
    <scope>NUCLEOTIDE SEQUENCE</scope>
    <source>
        <tissue evidence="1">Leaf</tissue>
    </source>
</reference>
<dbReference type="Proteomes" id="UP000829196">
    <property type="component" value="Unassembled WGS sequence"/>
</dbReference>
<dbReference type="AlphaFoldDB" id="A0A8T3A4S0"/>
<sequence>MDWGATLTTVVVEKIPPTLIISKAISCDHKASSKCNDASTKLQASYNPWLDFYSLYKVLILTSKRQKRSKDRPFSTFDSRYMWHSPLPNQSIINPRGIRFDLFHTG</sequence>
<comment type="caution">
    <text evidence="1">The sequence shown here is derived from an EMBL/GenBank/DDBJ whole genome shotgun (WGS) entry which is preliminary data.</text>
</comment>
<dbReference type="EMBL" id="JAGYWB010000019">
    <property type="protein sequence ID" value="KAI0489227.1"/>
    <property type="molecule type" value="Genomic_DNA"/>
</dbReference>
<evidence type="ECO:0000313" key="2">
    <source>
        <dbReference type="Proteomes" id="UP000829196"/>
    </source>
</evidence>
<organism evidence="1 2">
    <name type="scientific">Dendrobium nobile</name>
    <name type="common">Orchid</name>
    <dbReference type="NCBI Taxonomy" id="94219"/>
    <lineage>
        <taxon>Eukaryota</taxon>
        <taxon>Viridiplantae</taxon>
        <taxon>Streptophyta</taxon>
        <taxon>Embryophyta</taxon>
        <taxon>Tracheophyta</taxon>
        <taxon>Spermatophyta</taxon>
        <taxon>Magnoliopsida</taxon>
        <taxon>Liliopsida</taxon>
        <taxon>Asparagales</taxon>
        <taxon>Orchidaceae</taxon>
        <taxon>Epidendroideae</taxon>
        <taxon>Malaxideae</taxon>
        <taxon>Dendrobiinae</taxon>
        <taxon>Dendrobium</taxon>
    </lineage>
</organism>